<protein>
    <submittedName>
        <fullName evidence="1">Uncharacterized protein</fullName>
    </submittedName>
</protein>
<gene>
    <name evidence="1" type="primary">Acey_s0228.g2865</name>
    <name evidence="1" type="ORF">Y032_0228g2865</name>
</gene>
<dbReference type="Proteomes" id="UP000024635">
    <property type="component" value="Unassembled WGS sequence"/>
</dbReference>
<name>A0A016SH83_9BILA</name>
<organism evidence="1 2">
    <name type="scientific">Ancylostoma ceylanicum</name>
    <dbReference type="NCBI Taxonomy" id="53326"/>
    <lineage>
        <taxon>Eukaryota</taxon>
        <taxon>Metazoa</taxon>
        <taxon>Ecdysozoa</taxon>
        <taxon>Nematoda</taxon>
        <taxon>Chromadorea</taxon>
        <taxon>Rhabditida</taxon>
        <taxon>Rhabditina</taxon>
        <taxon>Rhabditomorpha</taxon>
        <taxon>Strongyloidea</taxon>
        <taxon>Ancylostomatidae</taxon>
        <taxon>Ancylostomatinae</taxon>
        <taxon>Ancylostoma</taxon>
    </lineage>
</organism>
<evidence type="ECO:0000313" key="1">
    <source>
        <dbReference type="EMBL" id="EYB89721.1"/>
    </source>
</evidence>
<keyword evidence="2" id="KW-1185">Reference proteome</keyword>
<comment type="caution">
    <text evidence="1">The sequence shown here is derived from an EMBL/GenBank/DDBJ whole genome shotgun (WGS) entry which is preliminary data.</text>
</comment>
<evidence type="ECO:0000313" key="2">
    <source>
        <dbReference type="Proteomes" id="UP000024635"/>
    </source>
</evidence>
<reference evidence="2" key="1">
    <citation type="journal article" date="2015" name="Nat. Genet.">
        <title>The genome and transcriptome of the zoonotic hookworm Ancylostoma ceylanicum identify infection-specific gene families.</title>
        <authorList>
            <person name="Schwarz E.M."/>
            <person name="Hu Y."/>
            <person name="Antoshechkin I."/>
            <person name="Miller M.M."/>
            <person name="Sternberg P.W."/>
            <person name="Aroian R.V."/>
        </authorList>
    </citation>
    <scope>NUCLEOTIDE SEQUENCE</scope>
    <source>
        <strain evidence="2">HY135</strain>
    </source>
</reference>
<dbReference type="EMBL" id="JARK01001564">
    <property type="protein sequence ID" value="EYB89721.1"/>
    <property type="molecule type" value="Genomic_DNA"/>
</dbReference>
<accession>A0A016SH83</accession>
<sequence length="133" mass="14202">MALLHPNDANIIRGVYRLPGVAGTEDIRQRHQQMVVAAPGAPTTNYEPPFRIAHEGDAIDSDGMVRYSINRRAFKFSTITITEDITLRLSTPSAGCAAVADTIAGLRRLLGTPIAACAPGMSEVAVLSAYHSI</sequence>
<proteinExistence type="predicted"/>
<dbReference type="AlphaFoldDB" id="A0A016SH83"/>